<evidence type="ECO:0000313" key="2">
    <source>
        <dbReference type="Proteomes" id="UP001194468"/>
    </source>
</evidence>
<gene>
    <name evidence="1" type="ORF">L210DRAFT_3548605</name>
</gene>
<reference evidence="1" key="1">
    <citation type="submission" date="2019-10" db="EMBL/GenBank/DDBJ databases">
        <authorList>
            <consortium name="DOE Joint Genome Institute"/>
            <person name="Kuo A."/>
            <person name="Miyauchi S."/>
            <person name="Kiss E."/>
            <person name="Drula E."/>
            <person name="Kohler A."/>
            <person name="Sanchez-Garcia M."/>
            <person name="Andreopoulos B."/>
            <person name="Barry K.W."/>
            <person name="Bonito G."/>
            <person name="Buee M."/>
            <person name="Carver A."/>
            <person name="Chen C."/>
            <person name="Cichocki N."/>
            <person name="Clum A."/>
            <person name="Culley D."/>
            <person name="Crous P.W."/>
            <person name="Fauchery L."/>
            <person name="Girlanda M."/>
            <person name="Hayes R."/>
            <person name="Keri Z."/>
            <person name="LaButti K."/>
            <person name="Lipzen A."/>
            <person name="Lombard V."/>
            <person name="Magnuson J."/>
            <person name="Maillard F."/>
            <person name="Morin E."/>
            <person name="Murat C."/>
            <person name="Nolan M."/>
            <person name="Ohm R."/>
            <person name="Pangilinan J."/>
            <person name="Pereira M."/>
            <person name="Perotto S."/>
            <person name="Peter M."/>
            <person name="Riley R."/>
            <person name="Sitrit Y."/>
            <person name="Stielow B."/>
            <person name="Szollosi G."/>
            <person name="Zifcakova L."/>
            <person name="Stursova M."/>
            <person name="Spatafora J.W."/>
            <person name="Tedersoo L."/>
            <person name="Vaario L.-M."/>
            <person name="Yamada A."/>
            <person name="Yan M."/>
            <person name="Wang P."/>
            <person name="Xu J."/>
            <person name="Bruns T."/>
            <person name="Baldrian P."/>
            <person name="Vilgalys R."/>
            <person name="Henrissat B."/>
            <person name="Grigoriev I.V."/>
            <person name="Hibbett D."/>
            <person name="Nagy L.G."/>
            <person name="Martin F.M."/>
        </authorList>
    </citation>
    <scope>NUCLEOTIDE SEQUENCE</scope>
    <source>
        <strain evidence="1">BED1</strain>
    </source>
</reference>
<sequence length="61" mass="7028">MKQRCCHSRRSLASTCTSLAESRPVLAATRMFLPFFMPCKSSEQSKSPVIRREDLDIHWIS</sequence>
<organism evidence="1 2">
    <name type="scientific">Boletus edulis BED1</name>
    <dbReference type="NCBI Taxonomy" id="1328754"/>
    <lineage>
        <taxon>Eukaryota</taxon>
        <taxon>Fungi</taxon>
        <taxon>Dikarya</taxon>
        <taxon>Basidiomycota</taxon>
        <taxon>Agaricomycotina</taxon>
        <taxon>Agaricomycetes</taxon>
        <taxon>Agaricomycetidae</taxon>
        <taxon>Boletales</taxon>
        <taxon>Boletineae</taxon>
        <taxon>Boletaceae</taxon>
        <taxon>Boletoideae</taxon>
        <taxon>Boletus</taxon>
    </lineage>
</organism>
<dbReference type="AlphaFoldDB" id="A0AAD4BPC1"/>
<evidence type="ECO:0000313" key="1">
    <source>
        <dbReference type="EMBL" id="KAF8436602.1"/>
    </source>
</evidence>
<name>A0AAD4BPC1_BOLED</name>
<protein>
    <submittedName>
        <fullName evidence="1">Uncharacterized protein</fullName>
    </submittedName>
</protein>
<proteinExistence type="predicted"/>
<dbReference type="EMBL" id="WHUW01000021">
    <property type="protein sequence ID" value="KAF8436602.1"/>
    <property type="molecule type" value="Genomic_DNA"/>
</dbReference>
<reference evidence="1" key="2">
    <citation type="journal article" date="2020" name="Nat. Commun.">
        <title>Large-scale genome sequencing of mycorrhizal fungi provides insights into the early evolution of symbiotic traits.</title>
        <authorList>
            <person name="Miyauchi S."/>
            <person name="Kiss E."/>
            <person name="Kuo A."/>
            <person name="Drula E."/>
            <person name="Kohler A."/>
            <person name="Sanchez-Garcia M."/>
            <person name="Morin E."/>
            <person name="Andreopoulos B."/>
            <person name="Barry K.W."/>
            <person name="Bonito G."/>
            <person name="Buee M."/>
            <person name="Carver A."/>
            <person name="Chen C."/>
            <person name="Cichocki N."/>
            <person name="Clum A."/>
            <person name="Culley D."/>
            <person name="Crous P.W."/>
            <person name="Fauchery L."/>
            <person name="Girlanda M."/>
            <person name="Hayes R.D."/>
            <person name="Keri Z."/>
            <person name="LaButti K."/>
            <person name="Lipzen A."/>
            <person name="Lombard V."/>
            <person name="Magnuson J."/>
            <person name="Maillard F."/>
            <person name="Murat C."/>
            <person name="Nolan M."/>
            <person name="Ohm R.A."/>
            <person name="Pangilinan J."/>
            <person name="Pereira M.F."/>
            <person name="Perotto S."/>
            <person name="Peter M."/>
            <person name="Pfister S."/>
            <person name="Riley R."/>
            <person name="Sitrit Y."/>
            <person name="Stielow J.B."/>
            <person name="Szollosi G."/>
            <person name="Zifcakova L."/>
            <person name="Stursova M."/>
            <person name="Spatafora J.W."/>
            <person name="Tedersoo L."/>
            <person name="Vaario L.M."/>
            <person name="Yamada A."/>
            <person name="Yan M."/>
            <person name="Wang P."/>
            <person name="Xu J."/>
            <person name="Bruns T."/>
            <person name="Baldrian P."/>
            <person name="Vilgalys R."/>
            <person name="Dunand C."/>
            <person name="Henrissat B."/>
            <person name="Grigoriev I.V."/>
            <person name="Hibbett D."/>
            <person name="Nagy L.G."/>
            <person name="Martin F.M."/>
        </authorList>
    </citation>
    <scope>NUCLEOTIDE SEQUENCE</scope>
    <source>
        <strain evidence="1">BED1</strain>
    </source>
</reference>
<accession>A0AAD4BPC1</accession>
<dbReference type="Proteomes" id="UP001194468">
    <property type="component" value="Unassembled WGS sequence"/>
</dbReference>
<keyword evidence="2" id="KW-1185">Reference proteome</keyword>
<comment type="caution">
    <text evidence="1">The sequence shown here is derived from an EMBL/GenBank/DDBJ whole genome shotgun (WGS) entry which is preliminary data.</text>
</comment>